<dbReference type="InterPro" id="IPR005532">
    <property type="entry name" value="SUMF_dom"/>
</dbReference>
<dbReference type="SUPFAM" id="SSF56436">
    <property type="entry name" value="C-type lectin-like"/>
    <property type="match status" value="1"/>
</dbReference>
<gene>
    <name evidence="4" type="ORF">EVOR1521_LOCUS19044</name>
</gene>
<evidence type="ECO:0000256" key="1">
    <source>
        <dbReference type="SAM" id="MobiDB-lite"/>
    </source>
</evidence>
<dbReference type="InterPro" id="IPR016187">
    <property type="entry name" value="CTDL_fold"/>
</dbReference>
<protein>
    <recommendedName>
        <fullName evidence="3">Sulfatase-modifying factor enzyme-like domain-containing protein</fullName>
    </recommendedName>
</protein>
<dbReference type="PANTHER" id="PTHR23150">
    <property type="entry name" value="SULFATASE MODIFYING FACTOR 1, 2"/>
    <property type="match status" value="1"/>
</dbReference>
<proteinExistence type="predicted"/>
<reference evidence="4" key="1">
    <citation type="submission" date="2023-08" db="EMBL/GenBank/DDBJ databases">
        <authorList>
            <person name="Chen Y."/>
            <person name="Shah S."/>
            <person name="Dougan E. K."/>
            <person name="Thang M."/>
            <person name="Chan C."/>
        </authorList>
    </citation>
    <scope>NUCLEOTIDE SEQUENCE</scope>
</reference>
<feature type="chain" id="PRO_5041227604" description="Sulfatase-modifying factor enzyme-like domain-containing protein" evidence="2">
    <location>
        <begin position="18"/>
        <end position="627"/>
    </location>
</feature>
<dbReference type="GO" id="GO:0120147">
    <property type="term" value="F:formylglycine-generating oxidase activity"/>
    <property type="evidence" value="ECO:0007669"/>
    <property type="project" value="TreeGrafter"/>
</dbReference>
<dbReference type="EMBL" id="CAUJNA010002813">
    <property type="protein sequence ID" value="CAJ1394381.1"/>
    <property type="molecule type" value="Genomic_DNA"/>
</dbReference>
<dbReference type="AlphaFoldDB" id="A0AA36IWX1"/>
<name>A0AA36IWX1_9DINO</name>
<feature type="region of interest" description="Disordered" evidence="1">
    <location>
        <begin position="204"/>
        <end position="227"/>
    </location>
</feature>
<dbReference type="Pfam" id="PF03781">
    <property type="entry name" value="FGE-sulfatase"/>
    <property type="match status" value="1"/>
</dbReference>
<dbReference type="PANTHER" id="PTHR23150:SF19">
    <property type="entry name" value="FORMYLGLYCINE-GENERATING ENZYME"/>
    <property type="match status" value="1"/>
</dbReference>
<dbReference type="InterPro" id="IPR042095">
    <property type="entry name" value="SUMF_sf"/>
</dbReference>
<comment type="caution">
    <text evidence="4">The sequence shown here is derived from an EMBL/GenBank/DDBJ whole genome shotgun (WGS) entry which is preliminary data.</text>
</comment>
<evidence type="ECO:0000313" key="4">
    <source>
        <dbReference type="EMBL" id="CAJ1394381.1"/>
    </source>
</evidence>
<evidence type="ECO:0000313" key="5">
    <source>
        <dbReference type="Proteomes" id="UP001178507"/>
    </source>
</evidence>
<feature type="region of interest" description="Disordered" evidence="1">
    <location>
        <begin position="282"/>
        <end position="304"/>
    </location>
</feature>
<sequence length="627" mass="69199">MGAGISSALMLVGAAAGWQESGRGPRLRQLFGNYRGQDIWAILRKMKSTDDGQGFLGFEEVQELLCLKAPSMLFLWDIFSQQNELFAAKELLTVACVFSSALLEEKARFLHAVFDLSGRGLGTGSEVASICLMVLSVLGKVTGAMAKAKEVTPQLMIELEQLVPPYASSFRVRAMVSARIEESPEMQKKAQEVMQKVSRVLNERVSQEQGGGLPDDDEPFDLDDPGLPLRPRDNILLRRDSRCIMFDSFALGRQFPEVDIDPRLVFDNPTIEQLSQAILEAPKAQRTRSVESASTKEPGAANSAPFTQLTDVAGAEARCEYHAQEAADLFRRSTDGVQSRLLPACRAQIGDDTFASSRENEGPSHYVELSSFLMDVEPVSIAAYARFLNLTTPTQEELFDWCLLPVDDPRCCHVPLIEGPEGWQVKPGVPPNWPMILVSWWGANAYSLWAHGEDCHSYKSTAKSFLPTEAQWEYAARGPETKQFPWGDEEATPELLNVNWDATAYDSKGNVAAHVAAPLEELPLCGVNTLLGMSPFGLRGMAGNVWQWCRDTYHTNFYMSSEATQPDAWNCEEEEGTLKSERGGSWVGPASLARSSYRRGRHPGAKGRCLGFRCCGPGRLVESRVAL</sequence>
<evidence type="ECO:0000259" key="3">
    <source>
        <dbReference type="Pfam" id="PF03781"/>
    </source>
</evidence>
<feature type="compositionally biased region" description="Acidic residues" evidence="1">
    <location>
        <begin position="214"/>
        <end position="224"/>
    </location>
</feature>
<dbReference type="InterPro" id="IPR051043">
    <property type="entry name" value="Sulfatase_Mod_Factor_Kinase"/>
</dbReference>
<keyword evidence="2" id="KW-0732">Signal</keyword>
<accession>A0AA36IWX1</accession>
<dbReference type="Gene3D" id="3.90.1580.10">
    <property type="entry name" value="paralog of FGE (formylglycine-generating enzyme)"/>
    <property type="match status" value="1"/>
</dbReference>
<organism evidence="4 5">
    <name type="scientific">Effrenium voratum</name>
    <dbReference type="NCBI Taxonomy" id="2562239"/>
    <lineage>
        <taxon>Eukaryota</taxon>
        <taxon>Sar</taxon>
        <taxon>Alveolata</taxon>
        <taxon>Dinophyceae</taxon>
        <taxon>Suessiales</taxon>
        <taxon>Symbiodiniaceae</taxon>
        <taxon>Effrenium</taxon>
    </lineage>
</organism>
<evidence type="ECO:0000256" key="2">
    <source>
        <dbReference type="SAM" id="SignalP"/>
    </source>
</evidence>
<feature type="signal peptide" evidence="2">
    <location>
        <begin position="1"/>
        <end position="17"/>
    </location>
</feature>
<feature type="domain" description="Sulfatase-modifying factor enzyme-like" evidence="3">
    <location>
        <begin position="342"/>
        <end position="614"/>
    </location>
</feature>
<dbReference type="Proteomes" id="UP001178507">
    <property type="component" value="Unassembled WGS sequence"/>
</dbReference>
<keyword evidence="5" id="KW-1185">Reference proteome</keyword>